<dbReference type="Pfam" id="PF13564">
    <property type="entry name" value="DoxX_2"/>
    <property type="match status" value="1"/>
</dbReference>
<keyword evidence="7" id="KW-1185">Reference proteome</keyword>
<keyword evidence="4 5" id="KW-0472">Membrane</keyword>
<protein>
    <submittedName>
        <fullName evidence="6">DoxX family protein</fullName>
    </submittedName>
</protein>
<keyword evidence="2 5" id="KW-0812">Transmembrane</keyword>
<evidence type="ECO:0000256" key="4">
    <source>
        <dbReference type="ARBA" id="ARBA00023136"/>
    </source>
</evidence>
<feature type="transmembrane region" description="Helical" evidence="5">
    <location>
        <begin position="26"/>
        <end position="46"/>
    </location>
</feature>
<dbReference type="Proteomes" id="UP001522868">
    <property type="component" value="Unassembled WGS sequence"/>
</dbReference>
<evidence type="ECO:0000256" key="5">
    <source>
        <dbReference type="SAM" id="Phobius"/>
    </source>
</evidence>
<dbReference type="EMBL" id="JALPTH010000015">
    <property type="protein sequence ID" value="MCK8679077.1"/>
    <property type="molecule type" value="Genomic_DNA"/>
</dbReference>
<dbReference type="RefSeq" id="WP_248634732.1">
    <property type="nucleotide sequence ID" value="NZ_JALPTH010000015.1"/>
</dbReference>
<evidence type="ECO:0000313" key="6">
    <source>
        <dbReference type="EMBL" id="MCK8679077.1"/>
    </source>
</evidence>
<comment type="subcellular location">
    <subcellularLocation>
        <location evidence="1">Membrane</location>
        <topology evidence="1">Multi-pass membrane protein</topology>
    </subcellularLocation>
</comment>
<reference evidence="6 7" key="1">
    <citation type="submission" date="2022-04" db="EMBL/GenBank/DDBJ databases">
        <title>Streptomyces sp. nov. LCR6-01 isolated from Lichen of Dirinaria sp.</title>
        <authorList>
            <person name="Kanchanasin P."/>
            <person name="Tanasupawat S."/>
            <person name="Phongsopitanun W."/>
        </authorList>
    </citation>
    <scope>NUCLEOTIDE SEQUENCE [LARGE SCALE GENOMIC DNA]</scope>
    <source>
        <strain evidence="6 7">LCR6-01</strain>
    </source>
</reference>
<organism evidence="6 7">
    <name type="scientific">Streptomyces lichenis</name>
    <dbReference type="NCBI Taxonomy" id="2306967"/>
    <lineage>
        <taxon>Bacteria</taxon>
        <taxon>Bacillati</taxon>
        <taxon>Actinomycetota</taxon>
        <taxon>Actinomycetes</taxon>
        <taxon>Kitasatosporales</taxon>
        <taxon>Streptomycetaceae</taxon>
        <taxon>Streptomyces</taxon>
    </lineage>
</organism>
<feature type="transmembrane region" description="Helical" evidence="5">
    <location>
        <begin position="66"/>
        <end position="84"/>
    </location>
</feature>
<name>A0ABT0ICL6_9ACTN</name>
<evidence type="ECO:0000256" key="3">
    <source>
        <dbReference type="ARBA" id="ARBA00022989"/>
    </source>
</evidence>
<accession>A0ABT0ICL6</accession>
<gene>
    <name evidence="6" type="ORF">M1O15_17090</name>
</gene>
<evidence type="ECO:0000313" key="7">
    <source>
        <dbReference type="Proteomes" id="UP001522868"/>
    </source>
</evidence>
<keyword evidence="3 5" id="KW-1133">Transmembrane helix</keyword>
<feature type="transmembrane region" description="Helical" evidence="5">
    <location>
        <begin position="91"/>
        <end position="109"/>
    </location>
</feature>
<dbReference type="InterPro" id="IPR032808">
    <property type="entry name" value="DoxX"/>
</dbReference>
<feature type="transmembrane region" description="Helical" evidence="5">
    <location>
        <begin position="115"/>
        <end position="131"/>
    </location>
</feature>
<comment type="caution">
    <text evidence="6">The sequence shown here is derived from an EMBL/GenBank/DDBJ whole genome shotgun (WGS) entry which is preliminary data.</text>
</comment>
<proteinExistence type="predicted"/>
<sequence length="148" mass="15475">MSRTHPASPTTAHPATTTGLSRRADLSVWVLQILLALFMAVPSAGPKLVGHSSATAAFDQIGLGDWFMYFVGALELAGAIGLVVPLLSGAAALALIGLMAGAFATQLIVFDGRNALTPVILAVLFAVVAWARRHRTAELLALLRHRPA</sequence>
<evidence type="ECO:0000256" key="2">
    <source>
        <dbReference type="ARBA" id="ARBA00022692"/>
    </source>
</evidence>
<evidence type="ECO:0000256" key="1">
    <source>
        <dbReference type="ARBA" id="ARBA00004141"/>
    </source>
</evidence>